<dbReference type="AlphaFoldDB" id="A0A1Y6CFS7"/>
<evidence type="ECO:0000313" key="2">
    <source>
        <dbReference type="Proteomes" id="UP000192907"/>
    </source>
</evidence>
<reference evidence="2" key="1">
    <citation type="submission" date="2017-04" db="EMBL/GenBank/DDBJ databases">
        <authorList>
            <person name="Varghese N."/>
            <person name="Submissions S."/>
        </authorList>
    </citation>
    <scope>NUCLEOTIDE SEQUENCE [LARGE SCALE GENOMIC DNA]</scope>
    <source>
        <strain evidence="2">RKEM611</strain>
    </source>
</reference>
<organism evidence="1 2">
    <name type="scientific">Pseudobacteriovorax antillogorgiicola</name>
    <dbReference type="NCBI Taxonomy" id="1513793"/>
    <lineage>
        <taxon>Bacteria</taxon>
        <taxon>Pseudomonadati</taxon>
        <taxon>Bdellovibrionota</taxon>
        <taxon>Oligoflexia</taxon>
        <taxon>Oligoflexales</taxon>
        <taxon>Pseudobacteriovoracaceae</taxon>
        <taxon>Pseudobacteriovorax</taxon>
    </lineage>
</organism>
<proteinExistence type="predicted"/>
<evidence type="ECO:0000313" key="1">
    <source>
        <dbReference type="EMBL" id="SMF62641.1"/>
    </source>
</evidence>
<dbReference type="EMBL" id="FWZT01000021">
    <property type="protein sequence ID" value="SMF62641.1"/>
    <property type="molecule type" value="Genomic_DNA"/>
</dbReference>
<keyword evidence="2" id="KW-1185">Reference proteome</keyword>
<dbReference type="RefSeq" id="WP_132323176.1">
    <property type="nucleotide sequence ID" value="NZ_FWZT01000021.1"/>
</dbReference>
<name>A0A1Y6CFS7_9BACT</name>
<sequence length="258" mass="29423">MDNKEAMLLDLKGAIETWLNGKKSRSLSMLAHRTNKAYSTIRYIAQGERLPNESTIFSITDIIMPTQERVAFFKSYFPKIGELMESAYSHEVRNEPHHEMLRRYLNKEPHNRIFNIAATSHGTNRTDIRVLLGDVGIQALQEMIDEGFLVEDDRGSIHYSSDSWALTDVDDILSQVKMSISHFDKSLIGTDAASLVNMTASVSQDQLSRVKKLIQDFARELSSLKNDDDAKGNVAFFCNLIYSIYDQNQWRQSQGDLH</sequence>
<protein>
    <recommendedName>
        <fullName evidence="3">TIGR02147 family protein</fullName>
    </recommendedName>
</protein>
<dbReference type="Proteomes" id="UP000192907">
    <property type="component" value="Unassembled WGS sequence"/>
</dbReference>
<accession>A0A1Y6CFS7</accession>
<gene>
    <name evidence="1" type="ORF">SAMN06296036_12186</name>
</gene>
<evidence type="ECO:0008006" key="3">
    <source>
        <dbReference type="Google" id="ProtNLM"/>
    </source>
</evidence>